<accession>A0ABW4QGN2</accession>
<dbReference type="PANTHER" id="PTHR30383:SF27">
    <property type="entry name" value="SPORE GERMINATION LIPASE LIPC"/>
    <property type="match status" value="1"/>
</dbReference>
<dbReference type="SUPFAM" id="SSF52266">
    <property type="entry name" value="SGNH hydrolase"/>
    <property type="match status" value="1"/>
</dbReference>
<keyword evidence="5" id="KW-1185">Reference proteome</keyword>
<evidence type="ECO:0000256" key="1">
    <source>
        <dbReference type="ARBA" id="ARBA00022729"/>
    </source>
</evidence>
<proteinExistence type="predicted"/>
<dbReference type="InterPro" id="IPR013830">
    <property type="entry name" value="SGNH_hydro"/>
</dbReference>
<feature type="signal peptide" evidence="2">
    <location>
        <begin position="1"/>
        <end position="23"/>
    </location>
</feature>
<comment type="caution">
    <text evidence="4">The sequence shown here is derived from an EMBL/GenBank/DDBJ whole genome shotgun (WGS) entry which is preliminary data.</text>
</comment>
<dbReference type="InterPro" id="IPR051532">
    <property type="entry name" value="Ester_Hydrolysis_Enzymes"/>
</dbReference>
<dbReference type="RefSeq" id="WP_204892264.1">
    <property type="nucleotide sequence ID" value="NZ_JBHUFW010000004.1"/>
</dbReference>
<evidence type="ECO:0000313" key="4">
    <source>
        <dbReference type="EMBL" id="MFD1862704.1"/>
    </source>
</evidence>
<dbReference type="Pfam" id="PF08139">
    <property type="entry name" value="LPAM_1"/>
    <property type="match status" value="1"/>
</dbReference>
<evidence type="ECO:0000259" key="3">
    <source>
        <dbReference type="Pfam" id="PF13472"/>
    </source>
</evidence>
<dbReference type="PROSITE" id="PS51257">
    <property type="entry name" value="PROKAR_LIPOPROTEIN"/>
    <property type="match status" value="1"/>
</dbReference>
<protein>
    <submittedName>
        <fullName evidence="4">GDSL-type esterase/lipase family protein</fullName>
    </submittedName>
</protein>
<keyword evidence="1 2" id="KW-0732">Signal</keyword>
<reference evidence="5" key="1">
    <citation type="journal article" date="2019" name="Int. J. Syst. Evol. Microbiol.">
        <title>The Global Catalogue of Microorganisms (GCM) 10K type strain sequencing project: providing services to taxonomists for standard genome sequencing and annotation.</title>
        <authorList>
            <consortium name="The Broad Institute Genomics Platform"/>
            <consortium name="The Broad Institute Genome Sequencing Center for Infectious Disease"/>
            <person name="Wu L."/>
            <person name="Ma J."/>
        </authorList>
    </citation>
    <scope>NUCLEOTIDE SEQUENCE [LARGE SCALE GENOMIC DNA]</scope>
    <source>
        <strain evidence="5">CGMCC 1.15475</strain>
    </source>
</reference>
<dbReference type="InterPro" id="IPR012640">
    <property type="entry name" value="Membr_lipoprot_lipid_attach_CS"/>
</dbReference>
<gene>
    <name evidence="4" type="ORF">ACFSDB_07160</name>
</gene>
<organism evidence="4 5">
    <name type="scientific">Planococcus chinensis</name>
    <dbReference type="NCBI Taxonomy" id="272917"/>
    <lineage>
        <taxon>Bacteria</taxon>
        <taxon>Bacillati</taxon>
        <taxon>Bacillota</taxon>
        <taxon>Bacilli</taxon>
        <taxon>Bacillales</taxon>
        <taxon>Caryophanaceae</taxon>
        <taxon>Planococcus</taxon>
    </lineage>
</organism>
<dbReference type="PANTHER" id="PTHR30383">
    <property type="entry name" value="THIOESTERASE 1/PROTEASE 1/LYSOPHOSPHOLIPASE L1"/>
    <property type="match status" value="1"/>
</dbReference>
<evidence type="ECO:0000256" key="2">
    <source>
        <dbReference type="SAM" id="SignalP"/>
    </source>
</evidence>
<dbReference type="Proteomes" id="UP001597273">
    <property type="component" value="Unassembled WGS sequence"/>
</dbReference>
<dbReference type="InterPro" id="IPR036514">
    <property type="entry name" value="SGNH_hydro_sf"/>
</dbReference>
<feature type="chain" id="PRO_5045497767" evidence="2">
    <location>
        <begin position="24"/>
        <end position="265"/>
    </location>
</feature>
<name>A0ABW4QGN2_9BACL</name>
<dbReference type="Gene3D" id="3.40.50.1110">
    <property type="entry name" value="SGNH hydrolase"/>
    <property type="match status" value="1"/>
</dbReference>
<feature type="domain" description="SGNH hydrolase-type esterase" evidence="3">
    <location>
        <begin position="55"/>
        <end position="247"/>
    </location>
</feature>
<dbReference type="Pfam" id="PF13472">
    <property type="entry name" value="Lipase_GDSL_2"/>
    <property type="match status" value="1"/>
</dbReference>
<dbReference type="EMBL" id="JBHUFW010000004">
    <property type="protein sequence ID" value="MFD1862704.1"/>
    <property type="molecule type" value="Genomic_DNA"/>
</dbReference>
<evidence type="ECO:0000313" key="5">
    <source>
        <dbReference type="Proteomes" id="UP001597273"/>
    </source>
</evidence>
<sequence length="265" mass="29170">MKRILFAALLLAVVLAGCSPSFIFGNEEAAPRVPPAVADYNVPPNFVPDALVVTAIGDSLSQGVGDVENEGGYVGRVSSAISEWPGVQGTMIVNTAKRGRRSDQLLALFQKGELAGPLAQADYVMMTIGGNDIMKIVKRDLFELNLDAFMDELVLYESRYQNIYAAIRSINPTVPIIALGIYNPFSLVTDEVEEFDEIIDSYNGTMEVITENDPMACFVPVSDLFTGNDNLVYHTDFFHPNSKGYQLMSERVLERMEECGFSFPE</sequence>